<comment type="caution">
    <text evidence="1">The sequence shown here is derived from an EMBL/GenBank/DDBJ whole genome shotgun (WGS) entry which is preliminary data.</text>
</comment>
<reference evidence="1 2" key="1">
    <citation type="submission" date="2023-03" db="EMBL/GenBank/DDBJ databases">
        <title>Genome insight into feeding habits of ladybird beetles.</title>
        <authorList>
            <person name="Li H.-S."/>
            <person name="Huang Y.-H."/>
            <person name="Pang H."/>
        </authorList>
    </citation>
    <scope>NUCLEOTIDE SEQUENCE [LARGE SCALE GENOMIC DNA]</scope>
    <source>
        <strain evidence="1">SYSU_2023b</strain>
        <tissue evidence="1">Whole body</tissue>
    </source>
</reference>
<evidence type="ECO:0000313" key="2">
    <source>
        <dbReference type="Proteomes" id="UP001431783"/>
    </source>
</evidence>
<proteinExistence type="predicted"/>
<protein>
    <submittedName>
        <fullName evidence="1">Uncharacterized protein</fullName>
    </submittedName>
</protein>
<dbReference type="AlphaFoldDB" id="A0AAW1TMD4"/>
<gene>
    <name evidence="1" type="ORF">WA026_015158</name>
</gene>
<name>A0AAW1TMD4_9CUCU</name>
<dbReference type="Proteomes" id="UP001431783">
    <property type="component" value="Unassembled WGS sequence"/>
</dbReference>
<dbReference type="EMBL" id="JARQZJ010000008">
    <property type="protein sequence ID" value="KAK9871909.1"/>
    <property type="molecule type" value="Genomic_DNA"/>
</dbReference>
<evidence type="ECO:0000313" key="1">
    <source>
        <dbReference type="EMBL" id="KAK9871909.1"/>
    </source>
</evidence>
<sequence>MVLDFELLKEINIIVLKPNVTQNSETTRKGFKDMINPSSSIIPIKNIKVFQDVSVACNHPHESETIKQKDEEVLGDKYEVLKSKFLKPFIKIVGIEDTITDELLRCIHNQNEYIKMSISNESDTKVKVIENMKQRYPAITKCDNQTHANILEKGNFSI</sequence>
<accession>A0AAW1TMD4</accession>
<keyword evidence="2" id="KW-1185">Reference proteome</keyword>
<organism evidence="1 2">
    <name type="scientific">Henosepilachna vigintioctopunctata</name>
    <dbReference type="NCBI Taxonomy" id="420089"/>
    <lineage>
        <taxon>Eukaryota</taxon>
        <taxon>Metazoa</taxon>
        <taxon>Ecdysozoa</taxon>
        <taxon>Arthropoda</taxon>
        <taxon>Hexapoda</taxon>
        <taxon>Insecta</taxon>
        <taxon>Pterygota</taxon>
        <taxon>Neoptera</taxon>
        <taxon>Endopterygota</taxon>
        <taxon>Coleoptera</taxon>
        <taxon>Polyphaga</taxon>
        <taxon>Cucujiformia</taxon>
        <taxon>Coccinelloidea</taxon>
        <taxon>Coccinellidae</taxon>
        <taxon>Epilachninae</taxon>
        <taxon>Epilachnini</taxon>
        <taxon>Henosepilachna</taxon>
    </lineage>
</organism>